<dbReference type="Pfam" id="PF03661">
    <property type="entry name" value="TMEM33_Pom33"/>
    <property type="match status" value="1"/>
</dbReference>
<evidence type="ECO:0000256" key="3">
    <source>
        <dbReference type="ARBA" id="ARBA00022692"/>
    </source>
</evidence>
<feature type="transmembrane region" description="Helical" evidence="6">
    <location>
        <begin position="54"/>
        <end position="73"/>
    </location>
</feature>
<name>A0A1D2VDP3_9ASCO</name>
<dbReference type="AlphaFoldDB" id="A0A1D2VDP3"/>
<dbReference type="GO" id="GO:0005783">
    <property type="term" value="C:endoplasmic reticulum"/>
    <property type="evidence" value="ECO:0007669"/>
    <property type="project" value="EnsemblFungi"/>
</dbReference>
<dbReference type="PANTHER" id="PTHR12703:SF4">
    <property type="entry name" value="TRANSMEMBRANE PROTEIN 33"/>
    <property type="match status" value="1"/>
</dbReference>
<comment type="similarity">
    <text evidence="2">Belongs to the PER33/POM33 family.</text>
</comment>
<dbReference type="Proteomes" id="UP000095038">
    <property type="component" value="Unassembled WGS sequence"/>
</dbReference>
<dbReference type="EMBL" id="KV454484">
    <property type="protein sequence ID" value="ODV59828.1"/>
    <property type="molecule type" value="Genomic_DNA"/>
</dbReference>
<sequence length="255" mass="29486">MASQAQPLPTIKDNLIALAKTAQFAWFSGHIITLTSAFWYLLSFKSNSLTKFWYRLFFLGVIESFGVIIFQAYKSGPFNVKKILNDDNVQYLYAALLWLFSPITTLALFPFIFFSIFHTLTYSRACLFPALNIQSDSAISKTIANFIRTNNDKSIRLAANFELILFVWLFFKLLTFKSSAWLDFILYFFFIKVRYEKSVFSRETLSEWVVRVDSLVADPRVPPQIKNYYTEFKTIARKTLGKPLLSSPSVPSKKN</sequence>
<dbReference type="RefSeq" id="XP_020046135.1">
    <property type="nucleotide sequence ID" value="XM_020193611.1"/>
</dbReference>
<dbReference type="FunCoup" id="A0A1D2VDP3">
    <property type="interactions" value="145"/>
</dbReference>
<evidence type="ECO:0000313" key="8">
    <source>
        <dbReference type="Proteomes" id="UP000095038"/>
    </source>
</evidence>
<dbReference type="GO" id="GO:0006999">
    <property type="term" value="P:nuclear pore organization"/>
    <property type="evidence" value="ECO:0007669"/>
    <property type="project" value="EnsemblFungi"/>
</dbReference>
<keyword evidence="5 6" id="KW-0472">Membrane</keyword>
<evidence type="ECO:0000256" key="2">
    <source>
        <dbReference type="ARBA" id="ARBA00007322"/>
    </source>
</evidence>
<keyword evidence="4 6" id="KW-1133">Transmembrane helix</keyword>
<evidence type="ECO:0008006" key="9">
    <source>
        <dbReference type="Google" id="ProtNLM"/>
    </source>
</evidence>
<proteinExistence type="inferred from homology"/>
<feature type="transmembrane region" description="Helical" evidence="6">
    <location>
        <begin position="157"/>
        <end position="174"/>
    </location>
</feature>
<gene>
    <name evidence="7" type="ORF">ASCRUDRAFT_76779</name>
</gene>
<reference evidence="8" key="1">
    <citation type="submission" date="2016-05" db="EMBL/GenBank/DDBJ databases">
        <title>Comparative genomics of biotechnologically important yeasts.</title>
        <authorList>
            <consortium name="DOE Joint Genome Institute"/>
            <person name="Riley R."/>
            <person name="Haridas S."/>
            <person name="Wolfe K.H."/>
            <person name="Lopes M.R."/>
            <person name="Hittinger C.T."/>
            <person name="Goker M."/>
            <person name="Salamov A."/>
            <person name="Wisecaver J."/>
            <person name="Long T.M."/>
            <person name="Aerts A.L."/>
            <person name="Barry K."/>
            <person name="Choi C."/>
            <person name="Clum A."/>
            <person name="Coughlan A.Y."/>
            <person name="Deshpande S."/>
            <person name="Douglass A.P."/>
            <person name="Hanson S.J."/>
            <person name="Klenk H.-P."/>
            <person name="Labutti K."/>
            <person name="Lapidus A."/>
            <person name="Lindquist E."/>
            <person name="Lipzen A."/>
            <person name="Meier-Kolthoff J.P."/>
            <person name="Ohm R.A."/>
            <person name="Otillar R.P."/>
            <person name="Pangilinan J."/>
            <person name="Peng Y."/>
            <person name="Rokas A."/>
            <person name="Rosa C.A."/>
            <person name="Scheuner C."/>
            <person name="Sibirny A.A."/>
            <person name="Slot J.C."/>
            <person name="Stielow J.B."/>
            <person name="Sun H."/>
            <person name="Kurtzman C.P."/>
            <person name="Blackwell M."/>
            <person name="Grigoriev I.V."/>
            <person name="Jeffries T.W."/>
        </authorList>
    </citation>
    <scope>NUCLEOTIDE SEQUENCE [LARGE SCALE GENOMIC DNA]</scope>
    <source>
        <strain evidence="8">DSM 1968</strain>
    </source>
</reference>
<dbReference type="STRING" id="1344418.A0A1D2VDP3"/>
<evidence type="ECO:0000313" key="7">
    <source>
        <dbReference type="EMBL" id="ODV59828.1"/>
    </source>
</evidence>
<dbReference type="GO" id="GO:0016020">
    <property type="term" value="C:membrane"/>
    <property type="evidence" value="ECO:0007669"/>
    <property type="project" value="UniProtKB-SubCell"/>
</dbReference>
<evidence type="ECO:0000256" key="5">
    <source>
        <dbReference type="ARBA" id="ARBA00023136"/>
    </source>
</evidence>
<evidence type="ECO:0000256" key="4">
    <source>
        <dbReference type="ARBA" id="ARBA00022989"/>
    </source>
</evidence>
<evidence type="ECO:0000256" key="1">
    <source>
        <dbReference type="ARBA" id="ARBA00004141"/>
    </source>
</evidence>
<organism evidence="7 8">
    <name type="scientific">Ascoidea rubescens DSM 1968</name>
    <dbReference type="NCBI Taxonomy" id="1344418"/>
    <lineage>
        <taxon>Eukaryota</taxon>
        <taxon>Fungi</taxon>
        <taxon>Dikarya</taxon>
        <taxon>Ascomycota</taxon>
        <taxon>Saccharomycotina</taxon>
        <taxon>Saccharomycetes</taxon>
        <taxon>Ascoideaceae</taxon>
        <taxon>Ascoidea</taxon>
    </lineage>
</organism>
<dbReference type="GO" id="GO:0005643">
    <property type="term" value="C:nuclear pore"/>
    <property type="evidence" value="ECO:0007669"/>
    <property type="project" value="EnsemblFungi"/>
</dbReference>
<dbReference type="PANTHER" id="PTHR12703">
    <property type="entry name" value="TRANSMEMBRANE PROTEIN 33"/>
    <property type="match status" value="1"/>
</dbReference>
<dbReference type="InterPro" id="IPR051645">
    <property type="entry name" value="PER33/POM33_regulator"/>
</dbReference>
<protein>
    <recommendedName>
        <fullName evidence="9">Pore membrane protein of 33 kDa</fullName>
    </recommendedName>
</protein>
<dbReference type="GO" id="GO:0071786">
    <property type="term" value="P:endoplasmic reticulum tubular network organization"/>
    <property type="evidence" value="ECO:0007669"/>
    <property type="project" value="TreeGrafter"/>
</dbReference>
<evidence type="ECO:0000256" key="6">
    <source>
        <dbReference type="SAM" id="Phobius"/>
    </source>
</evidence>
<comment type="subcellular location">
    <subcellularLocation>
        <location evidence="1">Membrane</location>
        <topology evidence="1">Multi-pass membrane protein</topology>
    </subcellularLocation>
</comment>
<dbReference type="InParanoid" id="A0A1D2VDP3"/>
<accession>A0A1D2VDP3</accession>
<dbReference type="GeneID" id="30967247"/>
<dbReference type="OrthoDB" id="5581259at2759"/>
<dbReference type="InterPro" id="IPR005344">
    <property type="entry name" value="TMEM33/Pom33"/>
</dbReference>
<dbReference type="GO" id="GO:0051664">
    <property type="term" value="P:nuclear pore localization"/>
    <property type="evidence" value="ECO:0007669"/>
    <property type="project" value="EnsemblFungi"/>
</dbReference>
<keyword evidence="8" id="KW-1185">Reference proteome</keyword>
<dbReference type="GO" id="GO:0061024">
    <property type="term" value="P:membrane organization"/>
    <property type="evidence" value="ECO:0007669"/>
    <property type="project" value="TreeGrafter"/>
</dbReference>
<feature type="transmembrane region" description="Helical" evidence="6">
    <location>
        <begin position="24"/>
        <end position="42"/>
    </location>
</feature>
<feature type="transmembrane region" description="Helical" evidence="6">
    <location>
        <begin position="93"/>
        <end position="114"/>
    </location>
</feature>
<keyword evidence="3 6" id="KW-0812">Transmembrane</keyword>